<sequence>MNSDIADIVKWARSQEWTVVDDSKGYTRFYNPQGEYITNYPATPSRPNRRMADLKTALKKAGLPWPAPSRKEQRAQRKKGDAK</sequence>
<name>A0A0U1DSK9_9MYCO</name>
<dbReference type="EMBL" id="CTEC01000002">
    <property type="protein sequence ID" value="CQD21926.1"/>
    <property type="molecule type" value="Genomic_DNA"/>
</dbReference>
<accession>A0A0U1DSK9</accession>
<evidence type="ECO:0000313" key="2">
    <source>
        <dbReference type="EMBL" id="CQD21926.1"/>
    </source>
</evidence>
<feature type="compositionally biased region" description="Basic and acidic residues" evidence="1">
    <location>
        <begin position="69"/>
        <end position="83"/>
    </location>
</feature>
<organism evidence="2 3">
    <name type="scientific">Mycobacterium europaeum</name>
    <dbReference type="NCBI Taxonomy" id="761804"/>
    <lineage>
        <taxon>Bacteria</taxon>
        <taxon>Bacillati</taxon>
        <taxon>Actinomycetota</taxon>
        <taxon>Actinomycetes</taxon>
        <taxon>Mycobacteriales</taxon>
        <taxon>Mycobacteriaceae</taxon>
        <taxon>Mycobacterium</taxon>
        <taxon>Mycobacterium simiae complex</taxon>
    </lineage>
</organism>
<evidence type="ECO:0000256" key="1">
    <source>
        <dbReference type="SAM" id="MobiDB-lite"/>
    </source>
</evidence>
<gene>
    <name evidence="2" type="ORF">BN000_05407</name>
</gene>
<keyword evidence="3" id="KW-1185">Reference proteome</keyword>
<proteinExistence type="predicted"/>
<evidence type="ECO:0000313" key="3">
    <source>
        <dbReference type="Proteomes" id="UP000199601"/>
    </source>
</evidence>
<dbReference type="RefSeq" id="WP_090423103.1">
    <property type="nucleotide sequence ID" value="NZ_CTEC01000002.1"/>
</dbReference>
<dbReference type="Proteomes" id="UP000199601">
    <property type="component" value="Unassembled WGS sequence"/>
</dbReference>
<protein>
    <submittedName>
        <fullName evidence="2">Uncharacterized protein</fullName>
    </submittedName>
</protein>
<feature type="region of interest" description="Disordered" evidence="1">
    <location>
        <begin position="62"/>
        <end position="83"/>
    </location>
</feature>
<dbReference type="AlphaFoldDB" id="A0A0U1DSK9"/>
<reference evidence="3" key="1">
    <citation type="submission" date="2015-03" db="EMBL/GenBank/DDBJ databases">
        <authorList>
            <person name="Urmite Genomes"/>
        </authorList>
    </citation>
    <scope>NUCLEOTIDE SEQUENCE [LARGE SCALE GENOMIC DNA]</scope>
    <source>
        <strain evidence="3">CSUR P1344</strain>
    </source>
</reference>